<dbReference type="EMBL" id="KN831997">
    <property type="protein sequence ID" value="KIO00337.1"/>
    <property type="molecule type" value="Genomic_DNA"/>
</dbReference>
<evidence type="ECO:0000313" key="1">
    <source>
        <dbReference type="EMBL" id="KIO00337.1"/>
    </source>
</evidence>
<protein>
    <submittedName>
        <fullName evidence="1">Uncharacterized protein</fullName>
    </submittedName>
</protein>
<dbReference type="AlphaFoldDB" id="A0A0C3JSA8"/>
<proteinExistence type="predicted"/>
<dbReference type="Gene3D" id="2.130.10.10">
    <property type="entry name" value="YVTN repeat-like/Quinoprotein amine dehydrogenase"/>
    <property type="match status" value="1"/>
</dbReference>
<organism evidence="1 2">
    <name type="scientific">Pisolithus tinctorius Marx 270</name>
    <dbReference type="NCBI Taxonomy" id="870435"/>
    <lineage>
        <taxon>Eukaryota</taxon>
        <taxon>Fungi</taxon>
        <taxon>Dikarya</taxon>
        <taxon>Basidiomycota</taxon>
        <taxon>Agaricomycotina</taxon>
        <taxon>Agaricomycetes</taxon>
        <taxon>Agaricomycetidae</taxon>
        <taxon>Boletales</taxon>
        <taxon>Sclerodermatineae</taxon>
        <taxon>Pisolithaceae</taxon>
        <taxon>Pisolithus</taxon>
    </lineage>
</organism>
<keyword evidence="2" id="KW-1185">Reference proteome</keyword>
<reference evidence="2" key="2">
    <citation type="submission" date="2015-01" db="EMBL/GenBank/DDBJ databases">
        <title>Evolutionary Origins and Diversification of the Mycorrhizal Mutualists.</title>
        <authorList>
            <consortium name="DOE Joint Genome Institute"/>
            <consortium name="Mycorrhizal Genomics Consortium"/>
            <person name="Kohler A."/>
            <person name="Kuo A."/>
            <person name="Nagy L.G."/>
            <person name="Floudas D."/>
            <person name="Copeland A."/>
            <person name="Barry K.W."/>
            <person name="Cichocki N."/>
            <person name="Veneault-Fourrey C."/>
            <person name="LaButti K."/>
            <person name="Lindquist E.A."/>
            <person name="Lipzen A."/>
            <person name="Lundell T."/>
            <person name="Morin E."/>
            <person name="Murat C."/>
            <person name="Riley R."/>
            <person name="Ohm R."/>
            <person name="Sun H."/>
            <person name="Tunlid A."/>
            <person name="Henrissat B."/>
            <person name="Grigoriev I.V."/>
            <person name="Hibbett D.S."/>
            <person name="Martin F."/>
        </authorList>
    </citation>
    <scope>NUCLEOTIDE SEQUENCE [LARGE SCALE GENOMIC DNA]</scope>
    <source>
        <strain evidence="2">Marx 270</strain>
    </source>
</reference>
<name>A0A0C3JSA8_PISTI</name>
<evidence type="ECO:0000313" key="2">
    <source>
        <dbReference type="Proteomes" id="UP000054217"/>
    </source>
</evidence>
<reference evidence="1 2" key="1">
    <citation type="submission" date="2014-04" db="EMBL/GenBank/DDBJ databases">
        <authorList>
            <consortium name="DOE Joint Genome Institute"/>
            <person name="Kuo A."/>
            <person name="Kohler A."/>
            <person name="Costa M.D."/>
            <person name="Nagy L.G."/>
            <person name="Floudas D."/>
            <person name="Copeland A."/>
            <person name="Barry K.W."/>
            <person name="Cichocki N."/>
            <person name="Veneault-Fourrey C."/>
            <person name="LaButti K."/>
            <person name="Lindquist E.A."/>
            <person name="Lipzen A."/>
            <person name="Lundell T."/>
            <person name="Morin E."/>
            <person name="Murat C."/>
            <person name="Sun H."/>
            <person name="Tunlid A."/>
            <person name="Henrissat B."/>
            <person name="Grigoriev I.V."/>
            <person name="Hibbett D.S."/>
            <person name="Martin F."/>
            <person name="Nordberg H.P."/>
            <person name="Cantor M.N."/>
            <person name="Hua S.X."/>
        </authorList>
    </citation>
    <scope>NUCLEOTIDE SEQUENCE [LARGE SCALE GENOMIC DNA]</scope>
    <source>
        <strain evidence="1 2">Marx 270</strain>
    </source>
</reference>
<dbReference type="STRING" id="870435.A0A0C3JSA8"/>
<accession>A0A0C3JSA8</accession>
<sequence length="160" mass="17078">MSSQLQPVFAVRLDSTVPKSIAFGENGSVYVFGLYDGNVVKMDGNDGKVIAEHHCQSVIGSAAVHLKKGLFVIDNATNGFTMYHLDGARSIRTFLTDLPPSLAVPKQVGFGEDAKVVIGGSDSGCVYIFDRKTGAGIETLRHTNSTLVQTIAVSRLSTLF</sequence>
<gene>
    <name evidence="1" type="ORF">M404DRAFT_29718</name>
</gene>
<dbReference type="OrthoDB" id="2654453at2759"/>
<dbReference type="Proteomes" id="UP000054217">
    <property type="component" value="Unassembled WGS sequence"/>
</dbReference>
<dbReference type="InterPro" id="IPR015943">
    <property type="entry name" value="WD40/YVTN_repeat-like_dom_sf"/>
</dbReference>
<dbReference type="HOGENOM" id="CLU_111858_0_0_1"/>
<dbReference type="InParanoid" id="A0A0C3JSA8"/>
<dbReference type="SUPFAM" id="SSF63829">
    <property type="entry name" value="Calcium-dependent phosphotriesterase"/>
    <property type="match status" value="1"/>
</dbReference>